<keyword evidence="2" id="KW-1185">Reference proteome</keyword>
<proteinExistence type="predicted"/>
<dbReference type="EMBL" id="CH480885">
    <property type="protein sequence ID" value="EDW55356.1"/>
    <property type="molecule type" value="Genomic_DNA"/>
</dbReference>
<sequence length="55" mass="6434">MWTDDYTHRNFISLTAHYVDESFKLQVALLGIKEFTDDEKAGENIINNVKKMVED</sequence>
<name>B4ILR7_DROSE</name>
<dbReference type="Proteomes" id="UP000001292">
    <property type="component" value="Unassembled WGS sequence"/>
</dbReference>
<reference evidence="1 2" key="1">
    <citation type="journal article" date="2007" name="Nature">
        <title>Evolution of genes and genomes on the Drosophila phylogeny.</title>
        <authorList>
            <consortium name="Drosophila 12 Genomes Consortium"/>
            <person name="Clark A.G."/>
            <person name="Eisen M.B."/>
            <person name="Smith D.R."/>
            <person name="Bergman C.M."/>
            <person name="Oliver B."/>
            <person name="Markow T.A."/>
            <person name="Kaufman T.C."/>
            <person name="Kellis M."/>
            <person name="Gelbart W."/>
            <person name="Iyer V.N."/>
            <person name="Pollard D.A."/>
            <person name="Sackton T.B."/>
            <person name="Larracuente A.M."/>
            <person name="Singh N.D."/>
            <person name="Abad J.P."/>
            <person name="Abt D.N."/>
            <person name="Adryan B."/>
            <person name="Aguade M."/>
            <person name="Akashi H."/>
            <person name="Anderson W.W."/>
            <person name="Aquadro C.F."/>
            <person name="Ardell D.H."/>
            <person name="Arguello R."/>
            <person name="Artieri C.G."/>
            <person name="Barbash D.A."/>
            <person name="Barker D."/>
            <person name="Barsanti P."/>
            <person name="Batterham P."/>
            <person name="Batzoglou S."/>
            <person name="Begun D."/>
            <person name="Bhutkar A."/>
            <person name="Blanco E."/>
            <person name="Bosak S.A."/>
            <person name="Bradley R.K."/>
            <person name="Brand A.D."/>
            <person name="Brent M.R."/>
            <person name="Brooks A.N."/>
            <person name="Brown R.H."/>
            <person name="Butlin R.K."/>
            <person name="Caggese C."/>
            <person name="Calvi B.R."/>
            <person name="Bernardo de Carvalho A."/>
            <person name="Caspi A."/>
            <person name="Castrezana S."/>
            <person name="Celniker S.E."/>
            <person name="Chang J.L."/>
            <person name="Chapple C."/>
            <person name="Chatterji S."/>
            <person name="Chinwalla A."/>
            <person name="Civetta A."/>
            <person name="Clifton S.W."/>
            <person name="Comeron J.M."/>
            <person name="Costello J.C."/>
            <person name="Coyne J.A."/>
            <person name="Daub J."/>
            <person name="David R.G."/>
            <person name="Delcher A.L."/>
            <person name="Delehaunty K."/>
            <person name="Do C.B."/>
            <person name="Ebling H."/>
            <person name="Edwards K."/>
            <person name="Eickbush T."/>
            <person name="Evans J.D."/>
            <person name="Filipski A."/>
            <person name="Findeiss S."/>
            <person name="Freyhult E."/>
            <person name="Fulton L."/>
            <person name="Fulton R."/>
            <person name="Garcia A.C."/>
            <person name="Gardiner A."/>
            <person name="Garfield D.A."/>
            <person name="Garvin B.E."/>
            <person name="Gibson G."/>
            <person name="Gilbert D."/>
            <person name="Gnerre S."/>
            <person name="Godfrey J."/>
            <person name="Good R."/>
            <person name="Gotea V."/>
            <person name="Gravely B."/>
            <person name="Greenberg A.J."/>
            <person name="Griffiths-Jones S."/>
            <person name="Gross S."/>
            <person name="Guigo R."/>
            <person name="Gustafson E.A."/>
            <person name="Haerty W."/>
            <person name="Hahn M.W."/>
            <person name="Halligan D.L."/>
            <person name="Halpern A.L."/>
            <person name="Halter G.M."/>
            <person name="Han M.V."/>
            <person name="Heger A."/>
            <person name="Hillier L."/>
            <person name="Hinrichs A.S."/>
            <person name="Holmes I."/>
            <person name="Hoskins R.A."/>
            <person name="Hubisz M.J."/>
            <person name="Hultmark D."/>
            <person name="Huntley M.A."/>
            <person name="Jaffe D.B."/>
            <person name="Jagadeeshan S."/>
            <person name="Jeck W.R."/>
            <person name="Johnson J."/>
            <person name="Jones C.D."/>
            <person name="Jordan W.C."/>
            <person name="Karpen G.H."/>
            <person name="Kataoka E."/>
            <person name="Keightley P.D."/>
            <person name="Kheradpour P."/>
            <person name="Kirkness E.F."/>
            <person name="Koerich L.B."/>
            <person name="Kristiansen K."/>
            <person name="Kudrna D."/>
            <person name="Kulathinal R.J."/>
            <person name="Kumar S."/>
            <person name="Kwok R."/>
            <person name="Lander E."/>
            <person name="Langley C.H."/>
            <person name="Lapoint R."/>
            <person name="Lazzaro B.P."/>
            <person name="Lee S.J."/>
            <person name="Levesque L."/>
            <person name="Li R."/>
            <person name="Lin C.F."/>
            <person name="Lin M.F."/>
            <person name="Lindblad-Toh K."/>
            <person name="Llopart A."/>
            <person name="Long M."/>
            <person name="Low L."/>
            <person name="Lozovsky E."/>
            <person name="Lu J."/>
            <person name="Luo M."/>
            <person name="Machado C.A."/>
            <person name="Makalowski W."/>
            <person name="Marzo M."/>
            <person name="Matsuda M."/>
            <person name="Matzkin L."/>
            <person name="McAllister B."/>
            <person name="McBride C.S."/>
            <person name="McKernan B."/>
            <person name="McKernan K."/>
            <person name="Mendez-Lago M."/>
            <person name="Minx P."/>
            <person name="Mollenhauer M.U."/>
            <person name="Montooth K."/>
            <person name="Mount S.M."/>
            <person name="Mu X."/>
            <person name="Myers E."/>
            <person name="Negre B."/>
            <person name="Newfeld S."/>
            <person name="Nielsen R."/>
            <person name="Noor M.A."/>
            <person name="O'Grady P."/>
            <person name="Pachter L."/>
            <person name="Papaceit M."/>
            <person name="Parisi M.J."/>
            <person name="Parisi M."/>
            <person name="Parts L."/>
            <person name="Pedersen J.S."/>
            <person name="Pesole G."/>
            <person name="Phillippy A.M."/>
            <person name="Ponting C.P."/>
            <person name="Pop M."/>
            <person name="Porcelli D."/>
            <person name="Powell J.R."/>
            <person name="Prohaska S."/>
            <person name="Pruitt K."/>
            <person name="Puig M."/>
            <person name="Quesneville H."/>
            <person name="Ram K.R."/>
            <person name="Rand D."/>
            <person name="Rasmussen M.D."/>
            <person name="Reed L.K."/>
            <person name="Reenan R."/>
            <person name="Reily A."/>
            <person name="Remington K.A."/>
            <person name="Rieger T.T."/>
            <person name="Ritchie M.G."/>
            <person name="Robin C."/>
            <person name="Rogers Y.H."/>
            <person name="Rohde C."/>
            <person name="Rozas J."/>
            <person name="Rubenfield M.J."/>
            <person name="Ruiz A."/>
            <person name="Russo S."/>
            <person name="Salzberg S.L."/>
            <person name="Sanchez-Gracia A."/>
            <person name="Saranga D.J."/>
            <person name="Sato H."/>
            <person name="Schaeffer S.W."/>
            <person name="Schatz M.C."/>
            <person name="Schlenke T."/>
            <person name="Schwartz R."/>
            <person name="Segarra C."/>
            <person name="Singh R.S."/>
            <person name="Sirot L."/>
            <person name="Sirota M."/>
            <person name="Sisneros N.B."/>
            <person name="Smith C.D."/>
            <person name="Smith T.F."/>
            <person name="Spieth J."/>
            <person name="Stage D.E."/>
            <person name="Stark A."/>
            <person name="Stephan W."/>
            <person name="Strausberg R.L."/>
            <person name="Strempel S."/>
            <person name="Sturgill D."/>
            <person name="Sutton G."/>
            <person name="Sutton G.G."/>
            <person name="Tao W."/>
            <person name="Teichmann S."/>
            <person name="Tobari Y.N."/>
            <person name="Tomimura Y."/>
            <person name="Tsolas J.M."/>
            <person name="Valente V.L."/>
            <person name="Venter E."/>
            <person name="Venter J.C."/>
            <person name="Vicario S."/>
            <person name="Vieira F.G."/>
            <person name="Vilella A.J."/>
            <person name="Villasante A."/>
            <person name="Walenz B."/>
            <person name="Wang J."/>
            <person name="Wasserman M."/>
            <person name="Watts T."/>
            <person name="Wilson D."/>
            <person name="Wilson R.K."/>
            <person name="Wing R.A."/>
            <person name="Wolfner M.F."/>
            <person name="Wong A."/>
            <person name="Wong G.K."/>
            <person name="Wu C.I."/>
            <person name="Wu G."/>
            <person name="Yamamoto D."/>
            <person name="Yang H.P."/>
            <person name="Yang S.P."/>
            <person name="Yorke J.A."/>
            <person name="Yoshida K."/>
            <person name="Zdobnov E."/>
            <person name="Zhang P."/>
            <person name="Zhang Y."/>
            <person name="Zimin A.V."/>
            <person name="Baldwin J."/>
            <person name="Abdouelleil A."/>
            <person name="Abdulkadir J."/>
            <person name="Abebe A."/>
            <person name="Abera B."/>
            <person name="Abreu J."/>
            <person name="Acer S.C."/>
            <person name="Aftuck L."/>
            <person name="Alexander A."/>
            <person name="An P."/>
            <person name="Anderson E."/>
            <person name="Anderson S."/>
            <person name="Arachi H."/>
            <person name="Azer M."/>
            <person name="Bachantsang P."/>
            <person name="Barry A."/>
            <person name="Bayul T."/>
            <person name="Berlin A."/>
            <person name="Bessette D."/>
            <person name="Bloom T."/>
            <person name="Blye J."/>
            <person name="Boguslavskiy L."/>
            <person name="Bonnet C."/>
            <person name="Boukhgalter B."/>
            <person name="Bourzgui I."/>
            <person name="Brown A."/>
            <person name="Cahill P."/>
            <person name="Channer S."/>
            <person name="Cheshatsang Y."/>
            <person name="Chuda L."/>
            <person name="Citroen M."/>
            <person name="Collymore A."/>
            <person name="Cooke P."/>
            <person name="Costello M."/>
            <person name="D'Aco K."/>
            <person name="Daza R."/>
            <person name="De Haan G."/>
            <person name="DeGray S."/>
            <person name="DeMaso C."/>
            <person name="Dhargay N."/>
            <person name="Dooley K."/>
            <person name="Dooley E."/>
            <person name="Doricent M."/>
            <person name="Dorje P."/>
            <person name="Dorjee K."/>
            <person name="Dupes A."/>
            <person name="Elong R."/>
            <person name="Falk J."/>
            <person name="Farina A."/>
            <person name="Faro S."/>
            <person name="Ferguson D."/>
            <person name="Fisher S."/>
            <person name="Foley C.D."/>
            <person name="Franke A."/>
            <person name="Friedrich D."/>
            <person name="Gadbois L."/>
            <person name="Gearin G."/>
            <person name="Gearin C.R."/>
            <person name="Giannoukos G."/>
            <person name="Goode T."/>
            <person name="Graham J."/>
            <person name="Grandbois E."/>
            <person name="Grewal S."/>
            <person name="Gyaltsen K."/>
            <person name="Hafez N."/>
            <person name="Hagos B."/>
            <person name="Hall J."/>
            <person name="Henson C."/>
            <person name="Hollinger A."/>
            <person name="Honan T."/>
            <person name="Huard M.D."/>
            <person name="Hughes L."/>
            <person name="Hurhula B."/>
            <person name="Husby M.E."/>
            <person name="Kamat A."/>
            <person name="Kanga B."/>
            <person name="Kashin S."/>
            <person name="Khazanovich D."/>
            <person name="Kisner P."/>
            <person name="Lance K."/>
            <person name="Lara M."/>
            <person name="Lee W."/>
            <person name="Lennon N."/>
            <person name="Letendre F."/>
            <person name="LeVine R."/>
            <person name="Lipovsky A."/>
            <person name="Liu X."/>
            <person name="Liu J."/>
            <person name="Liu S."/>
            <person name="Lokyitsang T."/>
            <person name="Lokyitsang Y."/>
            <person name="Lubonja R."/>
            <person name="Lui A."/>
            <person name="MacDonald P."/>
            <person name="Magnisalis V."/>
            <person name="Maru K."/>
            <person name="Matthews C."/>
            <person name="McCusker W."/>
            <person name="McDonough S."/>
            <person name="Mehta T."/>
            <person name="Meldrim J."/>
            <person name="Meneus L."/>
            <person name="Mihai O."/>
            <person name="Mihalev A."/>
            <person name="Mihova T."/>
            <person name="Mittelman R."/>
            <person name="Mlenga V."/>
            <person name="Montmayeur A."/>
            <person name="Mulrain L."/>
            <person name="Navidi A."/>
            <person name="Naylor J."/>
            <person name="Negash T."/>
            <person name="Nguyen T."/>
            <person name="Nguyen N."/>
            <person name="Nicol R."/>
            <person name="Norbu C."/>
            <person name="Norbu N."/>
            <person name="Novod N."/>
            <person name="O'Neill B."/>
            <person name="Osman S."/>
            <person name="Markiewicz E."/>
            <person name="Oyono O.L."/>
            <person name="Patti C."/>
            <person name="Phunkhang P."/>
            <person name="Pierre F."/>
            <person name="Priest M."/>
            <person name="Raghuraman S."/>
            <person name="Rege F."/>
            <person name="Reyes R."/>
            <person name="Rise C."/>
            <person name="Rogov P."/>
            <person name="Ross K."/>
            <person name="Ryan E."/>
            <person name="Settipalli S."/>
            <person name="Shea T."/>
            <person name="Sherpa N."/>
            <person name="Shi L."/>
            <person name="Shih D."/>
            <person name="Sparrow T."/>
            <person name="Spaulding J."/>
            <person name="Stalker J."/>
            <person name="Stange-Thomann N."/>
            <person name="Stavropoulos S."/>
            <person name="Stone C."/>
            <person name="Strader C."/>
            <person name="Tesfaye S."/>
            <person name="Thomson T."/>
            <person name="Thoulutsang Y."/>
            <person name="Thoulutsang D."/>
            <person name="Topham K."/>
            <person name="Topping I."/>
            <person name="Tsamla T."/>
            <person name="Vassiliev H."/>
            <person name="Vo A."/>
            <person name="Wangchuk T."/>
            <person name="Wangdi T."/>
            <person name="Weiand M."/>
            <person name="Wilkinson J."/>
            <person name="Wilson A."/>
            <person name="Yadav S."/>
            <person name="Young G."/>
            <person name="Yu Q."/>
            <person name="Zembek L."/>
            <person name="Zhong D."/>
            <person name="Zimmer A."/>
            <person name="Zwirko Z."/>
            <person name="Jaffe D.B."/>
            <person name="Alvarez P."/>
            <person name="Brockman W."/>
            <person name="Butler J."/>
            <person name="Chin C."/>
            <person name="Gnerre S."/>
            <person name="Grabherr M."/>
            <person name="Kleber M."/>
            <person name="Mauceli E."/>
            <person name="MacCallum I."/>
        </authorList>
    </citation>
    <scope>NUCLEOTIDE SEQUENCE [LARGE SCALE GENOMIC DNA]</scope>
    <source>
        <strain evidence="2">Rob3c / Tucson 14021-0248.25</strain>
    </source>
</reference>
<gene>
    <name evidence="1" type="primary">Dsec\GM10072</name>
    <name evidence="1" type="ORF">Dsec_GM10072</name>
</gene>
<dbReference type="InterPro" id="IPR012337">
    <property type="entry name" value="RNaseH-like_sf"/>
</dbReference>
<accession>B4ILR7</accession>
<dbReference type="HOGENOM" id="CLU_3034605_0_0_1"/>
<organism evidence="2">
    <name type="scientific">Drosophila sechellia</name>
    <name type="common">Fruit fly</name>
    <dbReference type="NCBI Taxonomy" id="7238"/>
    <lineage>
        <taxon>Eukaryota</taxon>
        <taxon>Metazoa</taxon>
        <taxon>Ecdysozoa</taxon>
        <taxon>Arthropoda</taxon>
        <taxon>Hexapoda</taxon>
        <taxon>Insecta</taxon>
        <taxon>Pterygota</taxon>
        <taxon>Neoptera</taxon>
        <taxon>Endopterygota</taxon>
        <taxon>Diptera</taxon>
        <taxon>Brachycera</taxon>
        <taxon>Muscomorpha</taxon>
        <taxon>Ephydroidea</taxon>
        <taxon>Drosophilidae</taxon>
        <taxon>Drosophila</taxon>
        <taxon>Sophophora</taxon>
    </lineage>
</organism>
<dbReference type="SUPFAM" id="SSF53098">
    <property type="entry name" value="Ribonuclease H-like"/>
    <property type="match status" value="1"/>
</dbReference>
<protein>
    <submittedName>
        <fullName evidence="1">GM10072</fullName>
    </submittedName>
</protein>
<dbReference type="AlphaFoldDB" id="B4ILR7"/>
<evidence type="ECO:0000313" key="1">
    <source>
        <dbReference type="EMBL" id="EDW55356.1"/>
    </source>
</evidence>
<evidence type="ECO:0000313" key="2">
    <source>
        <dbReference type="Proteomes" id="UP000001292"/>
    </source>
</evidence>